<evidence type="ECO:0000313" key="3">
    <source>
        <dbReference type="Proteomes" id="UP000663829"/>
    </source>
</evidence>
<accession>A0A814YM22</accession>
<name>A0A814YM22_9BILA</name>
<dbReference type="Proteomes" id="UP000681722">
    <property type="component" value="Unassembled WGS sequence"/>
</dbReference>
<dbReference type="EMBL" id="CAJOBC010009742">
    <property type="protein sequence ID" value="CAF3995318.1"/>
    <property type="molecule type" value="Genomic_DNA"/>
</dbReference>
<dbReference type="AlphaFoldDB" id="A0A814YM22"/>
<evidence type="ECO:0000313" key="2">
    <source>
        <dbReference type="EMBL" id="CAF3995318.1"/>
    </source>
</evidence>
<proteinExistence type="predicted"/>
<reference evidence="1" key="1">
    <citation type="submission" date="2021-02" db="EMBL/GenBank/DDBJ databases">
        <authorList>
            <person name="Nowell W R."/>
        </authorList>
    </citation>
    <scope>NUCLEOTIDE SEQUENCE</scope>
</reference>
<evidence type="ECO:0000313" key="1">
    <source>
        <dbReference type="EMBL" id="CAF1232725.1"/>
    </source>
</evidence>
<protein>
    <submittedName>
        <fullName evidence="1">Uncharacterized protein</fullName>
    </submittedName>
</protein>
<organism evidence="1 3">
    <name type="scientific">Didymodactylos carnosus</name>
    <dbReference type="NCBI Taxonomy" id="1234261"/>
    <lineage>
        <taxon>Eukaryota</taxon>
        <taxon>Metazoa</taxon>
        <taxon>Spiralia</taxon>
        <taxon>Gnathifera</taxon>
        <taxon>Rotifera</taxon>
        <taxon>Eurotatoria</taxon>
        <taxon>Bdelloidea</taxon>
        <taxon>Philodinida</taxon>
        <taxon>Philodinidae</taxon>
        <taxon>Didymodactylos</taxon>
    </lineage>
</organism>
<dbReference type="Proteomes" id="UP000663829">
    <property type="component" value="Unassembled WGS sequence"/>
</dbReference>
<sequence length="199" mass="23152">MDLPHIDLSKFDGIAFIWFDAEMTSGIEVYNTLSSPDEWVIYGRIDSCEESIRDRLKNKRIFLVTSGRLGNKIVGSIHDLPQLHLIYVFCQDIKRHSEWADTFTKIQLVCNNEKDLISNLAIDVAKMCVNIGDQHSKLNEHKNALVWYERGLEKMKQYDGPTKNELTKNELTKNEFVNSLRYKIDRSTAACRVRNQSYY</sequence>
<dbReference type="OrthoDB" id="9981182at2759"/>
<dbReference type="EMBL" id="CAJNOQ010009738">
    <property type="protein sequence ID" value="CAF1232725.1"/>
    <property type="molecule type" value="Genomic_DNA"/>
</dbReference>
<keyword evidence="3" id="KW-1185">Reference proteome</keyword>
<gene>
    <name evidence="1" type="ORF">GPM918_LOCUS25255</name>
    <name evidence="2" type="ORF">SRO942_LOCUS25260</name>
</gene>
<comment type="caution">
    <text evidence="1">The sequence shown here is derived from an EMBL/GenBank/DDBJ whole genome shotgun (WGS) entry which is preliminary data.</text>
</comment>